<proteinExistence type="predicted"/>
<name>A0AC34QX66_9BILA</name>
<dbReference type="Proteomes" id="UP000887576">
    <property type="component" value="Unplaced"/>
</dbReference>
<evidence type="ECO:0000313" key="1">
    <source>
        <dbReference type="Proteomes" id="UP000887576"/>
    </source>
</evidence>
<reference evidence="2" key="1">
    <citation type="submission" date="2022-11" db="UniProtKB">
        <authorList>
            <consortium name="WormBaseParasite"/>
        </authorList>
    </citation>
    <scope>IDENTIFICATION</scope>
</reference>
<sequence length="118" mass="13456">MSTDMLLNQLASSSTTFSNFPGYFENANLETPSTSPSTESTTHQTRISDEQKIENILLPALKGHQALPIHLKLLYDAIFPSYPDYMILDVLSRTDWTMEDFKRGYIQQNWSLDSVSFT</sequence>
<accession>A0AC34QX66</accession>
<organism evidence="1 2">
    <name type="scientific">Panagrolaimus sp. JU765</name>
    <dbReference type="NCBI Taxonomy" id="591449"/>
    <lineage>
        <taxon>Eukaryota</taxon>
        <taxon>Metazoa</taxon>
        <taxon>Ecdysozoa</taxon>
        <taxon>Nematoda</taxon>
        <taxon>Chromadorea</taxon>
        <taxon>Rhabditida</taxon>
        <taxon>Tylenchina</taxon>
        <taxon>Panagrolaimomorpha</taxon>
        <taxon>Panagrolaimoidea</taxon>
        <taxon>Panagrolaimidae</taxon>
        <taxon>Panagrolaimus</taxon>
    </lineage>
</organism>
<protein>
    <submittedName>
        <fullName evidence="2">Uncharacterized protein</fullName>
    </submittedName>
</protein>
<dbReference type="WBParaSite" id="JU765_v2.g20152.t1">
    <property type="protein sequence ID" value="JU765_v2.g20152.t1"/>
    <property type="gene ID" value="JU765_v2.g20152"/>
</dbReference>
<evidence type="ECO:0000313" key="2">
    <source>
        <dbReference type="WBParaSite" id="JU765_v2.g20152.t1"/>
    </source>
</evidence>